<keyword evidence="1" id="KW-0472">Membrane</keyword>
<feature type="transmembrane region" description="Helical" evidence="1">
    <location>
        <begin position="110"/>
        <end position="134"/>
    </location>
</feature>
<feature type="transmembrane region" description="Helical" evidence="1">
    <location>
        <begin position="12"/>
        <end position="31"/>
    </location>
</feature>
<dbReference type="KEGG" id="spap:H3Z74_03340"/>
<evidence type="ECO:0000313" key="2">
    <source>
        <dbReference type="EMBL" id="QNQ10289.1"/>
    </source>
</evidence>
<protein>
    <recommendedName>
        <fullName evidence="4">Sugar transporter</fullName>
    </recommendedName>
</protein>
<evidence type="ECO:0000256" key="1">
    <source>
        <dbReference type="SAM" id="Phobius"/>
    </source>
</evidence>
<evidence type="ECO:0008006" key="4">
    <source>
        <dbReference type="Google" id="ProtNLM"/>
    </source>
</evidence>
<name>A0A7H0LKT6_9SPHN</name>
<dbReference type="EMBL" id="CP061038">
    <property type="protein sequence ID" value="QNQ10289.1"/>
    <property type="molecule type" value="Genomic_DNA"/>
</dbReference>
<keyword evidence="1" id="KW-1133">Transmembrane helix</keyword>
<accession>A0A7H0LKT6</accession>
<keyword evidence="3" id="KW-1185">Reference proteome</keyword>
<feature type="transmembrane region" description="Helical" evidence="1">
    <location>
        <begin position="86"/>
        <end position="104"/>
    </location>
</feature>
<gene>
    <name evidence="2" type="ORF">H3Z74_03340</name>
</gene>
<dbReference type="RefSeq" id="WP_187762591.1">
    <property type="nucleotide sequence ID" value="NZ_CP061038.1"/>
</dbReference>
<reference evidence="2 3" key="1">
    <citation type="submission" date="2020-09" db="EMBL/GenBank/DDBJ databases">
        <title>Sphingomonas sp., a new species isolated from pork steak.</title>
        <authorList>
            <person name="Heidler von Heilborn D."/>
        </authorList>
    </citation>
    <scope>NUCLEOTIDE SEQUENCE [LARGE SCALE GENOMIC DNA]</scope>
    <source>
        <strain evidence="3">S8-3T</strain>
    </source>
</reference>
<evidence type="ECO:0000313" key="3">
    <source>
        <dbReference type="Proteomes" id="UP000516148"/>
    </source>
</evidence>
<dbReference type="Proteomes" id="UP000516148">
    <property type="component" value="Chromosome"/>
</dbReference>
<proteinExistence type="predicted"/>
<keyword evidence="1" id="KW-0812">Transmembrane</keyword>
<dbReference type="AlphaFoldDB" id="A0A7H0LKT6"/>
<feature type="transmembrane region" description="Helical" evidence="1">
    <location>
        <begin position="58"/>
        <end position="79"/>
    </location>
</feature>
<organism evidence="2 3">
    <name type="scientific">Sphingomonas alpina</name>
    <dbReference type="NCBI Taxonomy" id="653931"/>
    <lineage>
        <taxon>Bacteria</taxon>
        <taxon>Pseudomonadati</taxon>
        <taxon>Pseudomonadota</taxon>
        <taxon>Alphaproteobacteria</taxon>
        <taxon>Sphingomonadales</taxon>
        <taxon>Sphingomonadaceae</taxon>
        <taxon>Sphingomonas</taxon>
    </lineage>
</organism>
<sequence length="145" mass="15914">MANLRETPPVWFWVVAIVLTLWGIVGVFAFYTDAAMSDAVKAQLSEYDRNLRASQPTWFVWLYAVATISGLLGGIALLARSALARIFFVLSLVSVVLQFGWVFAATDLIAVKGFVVACALPIFIAIVAAFQVWFAGLARKRAWIA</sequence>